<dbReference type="Pfam" id="PF02517">
    <property type="entry name" value="Rce1-like"/>
    <property type="match status" value="1"/>
</dbReference>
<dbReference type="Pfam" id="PF24930">
    <property type="entry name" value="DUF7750"/>
    <property type="match status" value="1"/>
</dbReference>
<evidence type="ECO:0000256" key="3">
    <source>
        <dbReference type="SAM" id="Phobius"/>
    </source>
</evidence>
<feature type="compositionally biased region" description="Polar residues" evidence="2">
    <location>
        <begin position="729"/>
        <end position="740"/>
    </location>
</feature>
<feature type="compositionally biased region" description="Basic and acidic residues" evidence="2">
    <location>
        <begin position="1332"/>
        <end position="1347"/>
    </location>
</feature>
<dbReference type="GO" id="GO:0034338">
    <property type="term" value="F:short-chain carboxylesterase activity"/>
    <property type="evidence" value="ECO:0007669"/>
    <property type="project" value="TreeGrafter"/>
</dbReference>
<dbReference type="EMBL" id="CP093350">
    <property type="protein sequence ID" value="WOH11324.1"/>
    <property type="molecule type" value="Genomic_DNA"/>
</dbReference>
<evidence type="ECO:0000259" key="4">
    <source>
        <dbReference type="Pfam" id="PF02517"/>
    </source>
</evidence>
<dbReference type="InterPro" id="IPR056652">
    <property type="entry name" value="DUF7750"/>
</dbReference>
<feature type="transmembrane region" description="Helical" evidence="3">
    <location>
        <begin position="1526"/>
        <end position="1546"/>
    </location>
</feature>
<feature type="transmembrane region" description="Helical" evidence="3">
    <location>
        <begin position="1588"/>
        <end position="1612"/>
    </location>
</feature>
<dbReference type="InterPro" id="IPR003675">
    <property type="entry name" value="Rce1/LyrA-like_dom"/>
</dbReference>
<dbReference type="InterPro" id="IPR050960">
    <property type="entry name" value="AB_hydrolase_4_sf"/>
</dbReference>
<dbReference type="PANTHER" id="PTHR10794:SF92">
    <property type="entry name" value="EMBRYOGENESIS-ASSOCIATED PROTEIN EMB8"/>
    <property type="match status" value="1"/>
</dbReference>
<feature type="compositionally biased region" description="Polar residues" evidence="2">
    <location>
        <begin position="881"/>
        <end position="890"/>
    </location>
</feature>
<feature type="compositionally biased region" description="Basic and acidic residues" evidence="2">
    <location>
        <begin position="936"/>
        <end position="946"/>
    </location>
</feature>
<evidence type="ECO:0000256" key="1">
    <source>
        <dbReference type="ARBA" id="ARBA00010884"/>
    </source>
</evidence>
<feature type="compositionally biased region" description="Basic and acidic residues" evidence="2">
    <location>
        <begin position="687"/>
        <end position="702"/>
    </location>
</feature>
<dbReference type="GO" id="GO:0004175">
    <property type="term" value="F:endopeptidase activity"/>
    <property type="evidence" value="ECO:0007669"/>
    <property type="project" value="UniProtKB-ARBA"/>
</dbReference>
<reference evidence="6" key="1">
    <citation type="journal article" date="2016" name="Nat. Genet.">
        <title>A high-quality carrot genome assembly provides new insights into carotenoid accumulation and asterid genome evolution.</title>
        <authorList>
            <person name="Iorizzo M."/>
            <person name="Ellison S."/>
            <person name="Senalik D."/>
            <person name="Zeng P."/>
            <person name="Satapoomin P."/>
            <person name="Huang J."/>
            <person name="Bowman M."/>
            <person name="Iovene M."/>
            <person name="Sanseverino W."/>
            <person name="Cavagnaro P."/>
            <person name="Yildiz M."/>
            <person name="Macko-Podgorni A."/>
            <person name="Moranska E."/>
            <person name="Grzebelus E."/>
            <person name="Grzebelus D."/>
            <person name="Ashrafi H."/>
            <person name="Zheng Z."/>
            <person name="Cheng S."/>
            <person name="Spooner D."/>
            <person name="Van Deynze A."/>
            <person name="Simon P."/>
        </authorList>
    </citation>
    <scope>NUCLEOTIDE SEQUENCE</scope>
    <source>
        <tissue evidence="6">Leaf</tissue>
    </source>
</reference>
<feature type="transmembrane region" description="Helical" evidence="3">
    <location>
        <begin position="1751"/>
        <end position="1773"/>
    </location>
</feature>
<feature type="compositionally biased region" description="Basic and acidic residues" evidence="2">
    <location>
        <begin position="816"/>
        <end position="828"/>
    </location>
</feature>
<feature type="transmembrane region" description="Helical" evidence="3">
    <location>
        <begin position="1492"/>
        <end position="1514"/>
    </location>
</feature>
<sequence length="1790" mass="196277">MLTNTKLYLHTPLAPHLTTAIHLGNRDYKAWRRRRLKQSRRKASVLAVRCQLGNPLQSPFDSLVSSVASLDLVAPALGLASGLALYLSNRNLRLRESWIGQRGVDDVGEWILFTSPTPFNRFVVLRCPSIELEREVGGEKLVEEDRHYVRLRRGRTGEMEMESVEEEERVVYQRKCVLTDDGGVISLDWPANLELSDEHGLDTTIVIVAGTSEGSMEENVKLFVVECVRRGCFPVVVNPRGCSGSPLTTARLFTAADSDDVSTAIQFINKERPWTTLMGVGWGYGANMLTKYLAEVGDNTPLTAATCVDNPFDLEAASRSFSYDRAIDQKFTRGLVDILKSNKELFQGRGKDFDIEGALQATCVRDFEKAVSMISYGFDAIEDFYSTSSTQGLVDKVKIPLLFVQNDDGKLPIFSIPHSSIAENPYTSLLLCSSPPSNTTTSGISTIAWCRHLTIEWLTAVELGLLKGRHPLLKDVDINISKGLLTVESKVIKKSGQVKKIPSLPRIGNVNVNGSSVTNFKEVSGGRDVAVGLHIRTERDSLRSSQDEHVGPKQENNDVINQGTPVIADPPEDGVIPEDSERGQVLQTAEIVMNMLDVTMPNTLTEEKKKKVLNAVGKGETLMQALQEAVPEDVREKLTTSVSGIMQNRGSNLNFGSLLNIGHIPDMASGLDSKIQGKILSPVGEADDSHSSKQKMMGKDLADDGNESQAGVDKPVGDPNSESHAVDSFQKTADTDQLQTGDIGAEVSVSGNSITNEQGSDTKTKESSNENGAQDTKQKENTLKANSGLELSVGSDMSNSTGDQTLDQSKLSQDTENYKSDIKEDKSKQQNGDSNALLPSNENKLTLDEKEGTLATPTPEAESAEKENTENQKREEKVMDPNQNSSSTPTFSVSQAFDAFTGIDDSTQAAVNSVFNVIEGMITHLEEERDDGTEVENGKESSDKETGSVSEKNGTSDNKLGQKQENQPDSTLQFKKLDDVSLCDNMDARNNLAEQPSHMPATFDDNGVHQLQEINSAFHVDKANELNEKLVGTRHSDKVRSVEKVPHDIPRRISKSPIGDPLYSERLRKCLTSQMDNAKLLDLDTTAALFLDYYPEEGQWKLLEQSGHAKDSFDDATLEGMDTSIQNNISLKEGHIIEPSYVILDSEKLHEPVEECEMANSMNEIAEMCDATSKEQMRNVKTVVIDSLMLEVSRRLTSADIKEMEADLVSDLEHVSKAASLALRFGKDRIPYIEDADHTSDEVNTLLGEYIVRAISLAVQDTSYLRKVLPLGVVVGSSLAALRNHFDAPSATKNRQRDVIRDKINFSRAENRVETFERETVGMPSDSFDNNELEKPSRKNEARDKSSDGNNGSAMVGAVTAALGASALLVHQQDCGDDEISETSSNLLKKEDNHHKLGKFVEESSEKNETNIVTSLAEKAMSVAGPVVPTKDGGLDQGRLVAMLAEFGQRGGMLRLVGKAALLWGGIRGALSLIERLISFLRFADRPLFQRILGFICLVLVLWTPVAVPLLPTIVQGWASHSSTEFAELACIIGLYVSIMTLIILWGKRIRGYENPLKQYGLDLTSSQVLERFLIANVIYSWMQIKNYLYGLAGGVFFVLAINSVSALIGLVHLSWPSNVSSASDAANQLKFYVQLLLLCGKGLATATGVALVEELLFRSWLPNEIAIDLGYYRGIIISGLAFSLSQRSLLAIPGLWLLSLCLSGARQRCQGSLSLPIGIRTGIMASCFILKTGGFLTYEPNFPIWLTGTLSFEPFSGIVGLAFTLLLTVVLYPRRQPITGNKVARRARE</sequence>
<name>A0AAF0XQM1_DAUCS</name>
<dbReference type="Proteomes" id="UP000077755">
    <property type="component" value="Chromosome 8"/>
</dbReference>
<comment type="similarity">
    <text evidence="1">Belongs to the AB hydrolase superfamily. AB hydrolase 4 family.</text>
</comment>
<feature type="transmembrane region" description="Helical" evidence="3">
    <location>
        <begin position="1632"/>
        <end position="1654"/>
    </location>
</feature>
<evidence type="ECO:0000259" key="5">
    <source>
        <dbReference type="Pfam" id="PF24930"/>
    </source>
</evidence>
<feature type="compositionally biased region" description="Basic and acidic residues" evidence="2">
    <location>
        <begin position="863"/>
        <end position="879"/>
    </location>
</feature>
<dbReference type="GO" id="GO:0047372">
    <property type="term" value="F:monoacylglycerol lipase activity"/>
    <property type="evidence" value="ECO:0007669"/>
    <property type="project" value="TreeGrafter"/>
</dbReference>
<feature type="region of interest" description="Disordered" evidence="2">
    <location>
        <begin position="682"/>
        <end position="890"/>
    </location>
</feature>
<evidence type="ECO:0000313" key="6">
    <source>
        <dbReference type="EMBL" id="WOH11324.1"/>
    </source>
</evidence>
<feature type="compositionally biased region" description="Basic and acidic residues" evidence="2">
    <location>
        <begin position="540"/>
        <end position="556"/>
    </location>
</feature>
<gene>
    <name evidence="6" type="ORF">DCAR_0830805</name>
</gene>
<keyword evidence="3" id="KW-0472">Membrane</keyword>
<dbReference type="SUPFAM" id="SSF53474">
    <property type="entry name" value="alpha/beta-Hydrolases"/>
    <property type="match status" value="1"/>
</dbReference>
<organism evidence="6 7">
    <name type="scientific">Daucus carota subsp. sativus</name>
    <name type="common">Carrot</name>
    <dbReference type="NCBI Taxonomy" id="79200"/>
    <lineage>
        <taxon>Eukaryota</taxon>
        <taxon>Viridiplantae</taxon>
        <taxon>Streptophyta</taxon>
        <taxon>Embryophyta</taxon>
        <taxon>Tracheophyta</taxon>
        <taxon>Spermatophyta</taxon>
        <taxon>Magnoliopsida</taxon>
        <taxon>eudicotyledons</taxon>
        <taxon>Gunneridae</taxon>
        <taxon>Pentapetalae</taxon>
        <taxon>asterids</taxon>
        <taxon>campanulids</taxon>
        <taxon>Apiales</taxon>
        <taxon>Apiaceae</taxon>
        <taxon>Apioideae</taxon>
        <taxon>Scandiceae</taxon>
        <taxon>Daucinae</taxon>
        <taxon>Daucus</taxon>
        <taxon>Daucus sect. Daucus</taxon>
    </lineage>
</organism>
<feature type="region of interest" description="Disordered" evidence="2">
    <location>
        <begin position="925"/>
        <end position="973"/>
    </location>
</feature>
<feature type="transmembrane region" description="Helical" evidence="3">
    <location>
        <begin position="1718"/>
        <end position="1739"/>
    </location>
</feature>
<feature type="region of interest" description="Disordered" evidence="2">
    <location>
        <begin position="1315"/>
        <end position="1354"/>
    </location>
</feature>
<feature type="compositionally biased region" description="Polar residues" evidence="2">
    <location>
        <begin position="947"/>
        <end position="973"/>
    </location>
</feature>
<feature type="region of interest" description="Disordered" evidence="2">
    <location>
        <begin position="540"/>
        <end position="562"/>
    </location>
</feature>
<feature type="compositionally biased region" description="Polar residues" evidence="2">
    <location>
        <begin position="795"/>
        <end position="815"/>
    </location>
</feature>
<protein>
    <recommendedName>
        <fullName evidence="8">AB hydrolase-1 domain-containing protein</fullName>
    </recommendedName>
</protein>
<accession>A0AAF0XQM1</accession>
<dbReference type="GO" id="GO:0080120">
    <property type="term" value="P:CAAX-box protein maturation"/>
    <property type="evidence" value="ECO:0007669"/>
    <property type="project" value="UniProtKB-ARBA"/>
</dbReference>
<dbReference type="InterPro" id="IPR029058">
    <property type="entry name" value="AB_hydrolase_fold"/>
</dbReference>
<evidence type="ECO:0000256" key="2">
    <source>
        <dbReference type="SAM" id="MobiDB-lite"/>
    </source>
</evidence>
<keyword evidence="3" id="KW-1133">Transmembrane helix</keyword>
<feature type="domain" description="DUF7750" evidence="5">
    <location>
        <begin position="583"/>
        <end position="647"/>
    </location>
</feature>
<evidence type="ECO:0008006" key="8">
    <source>
        <dbReference type="Google" id="ProtNLM"/>
    </source>
</evidence>
<feature type="transmembrane region" description="Helical" evidence="3">
    <location>
        <begin position="1452"/>
        <end position="1471"/>
    </location>
</feature>
<evidence type="ECO:0000313" key="7">
    <source>
        <dbReference type="Proteomes" id="UP000077755"/>
    </source>
</evidence>
<keyword evidence="3" id="KW-0812">Transmembrane</keyword>
<feature type="compositionally biased region" description="Polar residues" evidence="2">
    <location>
        <begin position="749"/>
        <end position="759"/>
    </location>
</feature>
<reference evidence="6" key="2">
    <citation type="submission" date="2022-03" db="EMBL/GenBank/DDBJ databases">
        <title>Draft title - Genomic analysis of global carrot germplasm unveils the trajectory of domestication and the origin of high carotenoid orange carrot.</title>
        <authorList>
            <person name="Iorizzo M."/>
            <person name="Ellison S."/>
            <person name="Senalik D."/>
            <person name="Macko-Podgorni A."/>
            <person name="Grzebelus D."/>
            <person name="Bostan H."/>
            <person name="Rolling W."/>
            <person name="Curaba J."/>
            <person name="Simon P."/>
        </authorList>
    </citation>
    <scope>NUCLEOTIDE SEQUENCE</scope>
    <source>
        <tissue evidence="6">Leaf</tissue>
    </source>
</reference>
<feature type="compositionally biased region" description="Polar residues" evidence="2">
    <location>
        <begin position="829"/>
        <end position="844"/>
    </location>
</feature>
<feature type="domain" description="CAAX prenyl protease 2/Lysostaphin resistance protein A-like" evidence="4">
    <location>
        <begin position="1643"/>
        <end position="1721"/>
    </location>
</feature>
<keyword evidence="7" id="KW-1185">Reference proteome</keyword>
<proteinExistence type="inferred from homology"/>
<dbReference type="Gene3D" id="3.40.50.1820">
    <property type="entry name" value="alpha/beta hydrolase"/>
    <property type="match status" value="1"/>
</dbReference>
<dbReference type="PANTHER" id="PTHR10794">
    <property type="entry name" value="ABHYDROLASE DOMAIN-CONTAINING PROTEIN"/>
    <property type="match status" value="1"/>
</dbReference>